<organism evidence="1">
    <name type="scientific">uncultured Caudovirales phage</name>
    <dbReference type="NCBI Taxonomy" id="2100421"/>
    <lineage>
        <taxon>Viruses</taxon>
        <taxon>Duplodnaviria</taxon>
        <taxon>Heunggongvirae</taxon>
        <taxon>Uroviricota</taxon>
        <taxon>Caudoviricetes</taxon>
        <taxon>Peduoviridae</taxon>
        <taxon>Maltschvirus</taxon>
        <taxon>Maltschvirus maltsch</taxon>
    </lineage>
</organism>
<proteinExistence type="predicted"/>
<name>A0A6J5M5U6_9CAUD</name>
<dbReference type="Pfam" id="PF11134">
    <property type="entry name" value="Phage_stabilise"/>
    <property type="match status" value="1"/>
</dbReference>
<protein>
    <submittedName>
        <fullName evidence="1">Bacteriophage P22, Gp10, DNA-stabilising</fullName>
    </submittedName>
</protein>
<sequence length="462" mass="49797">MPTIPLLGGMIAGPKAEFVASPPVNLEPVVFPTENGIAEGQLRAMPGAIPFATGPGVDRGAVLWNDTHYRVMGTKLVSVSASGAITELGDVGGTGPVRFDYGFDRLAIRSGEKLFYWNGTALVEVTDPDLGVVKDVIWTDGYFMTTDGTFIVVTELTDPTAVDPRRYGSAEEDPDMIVGLLKFRGEVYALGRHSTEVFQNVGGTVFPFQVSQGATIPYGCISATAKCLFAESFAFVGSARDEALGVYVAGDGTAIKISDEALDDAIAAELSPSAIVLEARTYGNERRLLVHMSSATWVYYFEASRAAGRPIWTIARSGSAYRIRNALQVGSRIICGDTDSAALGILSEEVDSHFGADTEWRFDTVLLYNRARGLIVHDVELTGLPGRAPFGSQSTAFLSFTRDGETWSQERACRMGGRGERGRRLRWSPHSRATKWLGMRFRGVGLALPGFASLEVEVEPLG</sequence>
<evidence type="ECO:0000313" key="1">
    <source>
        <dbReference type="EMBL" id="CAB4140460.1"/>
    </source>
</evidence>
<dbReference type="InterPro" id="IPR021098">
    <property type="entry name" value="Phage_P22_Gp10"/>
</dbReference>
<dbReference type="EMBL" id="LR796379">
    <property type="protein sequence ID" value="CAB4140460.1"/>
    <property type="molecule type" value="Genomic_DNA"/>
</dbReference>
<reference evidence="1" key="1">
    <citation type="submission" date="2020-04" db="EMBL/GenBank/DDBJ databases">
        <authorList>
            <person name="Chiriac C."/>
            <person name="Salcher M."/>
            <person name="Ghai R."/>
            <person name="Kavagutti S V."/>
        </authorList>
    </citation>
    <scope>NUCLEOTIDE SEQUENCE</scope>
</reference>
<gene>
    <name evidence="1" type="ORF">UFOVP407_57</name>
</gene>
<accession>A0A6J5M5U6</accession>